<name>A0A1Y3AR02_EURMA</name>
<feature type="region of interest" description="Disordered" evidence="3">
    <location>
        <begin position="1"/>
        <end position="44"/>
    </location>
</feature>
<evidence type="ECO:0000256" key="1">
    <source>
        <dbReference type="ARBA" id="ARBA00015581"/>
    </source>
</evidence>
<comment type="caution">
    <text evidence="4">The sequence shown here is derived from an EMBL/GenBank/DDBJ whole genome shotgun (WGS) entry which is preliminary data.</text>
</comment>
<dbReference type="AlphaFoldDB" id="A0A1Y3AR02"/>
<feature type="compositionally biased region" description="Gly residues" evidence="3">
    <location>
        <begin position="33"/>
        <end position="44"/>
    </location>
</feature>
<dbReference type="Pfam" id="PF09072">
    <property type="entry name" value="TMA7"/>
    <property type="match status" value="1"/>
</dbReference>
<feature type="compositionally biased region" description="Basic and acidic residues" evidence="3">
    <location>
        <begin position="7"/>
        <end position="28"/>
    </location>
</feature>
<dbReference type="InterPro" id="IPR015157">
    <property type="entry name" value="TMA7"/>
</dbReference>
<keyword evidence="5" id="KW-1185">Reference proteome</keyword>
<evidence type="ECO:0000256" key="2">
    <source>
        <dbReference type="ARBA" id="ARBA00031894"/>
    </source>
</evidence>
<gene>
    <name evidence="4" type="ORF">BLA29_014212</name>
</gene>
<evidence type="ECO:0000313" key="4">
    <source>
        <dbReference type="EMBL" id="OTF70063.1"/>
    </source>
</evidence>
<evidence type="ECO:0000256" key="3">
    <source>
        <dbReference type="SAM" id="MobiDB-lite"/>
    </source>
</evidence>
<dbReference type="EMBL" id="MUJZ01067482">
    <property type="protein sequence ID" value="OTF70063.1"/>
    <property type="molecule type" value="Genomic_DNA"/>
</dbReference>
<reference evidence="4 5" key="1">
    <citation type="submission" date="2017-03" db="EMBL/GenBank/DDBJ databases">
        <title>Genome Survey of Euroglyphus maynei.</title>
        <authorList>
            <person name="Arlian L.G."/>
            <person name="Morgan M.S."/>
            <person name="Rider S.D."/>
        </authorList>
    </citation>
    <scope>NUCLEOTIDE SEQUENCE [LARGE SCALE GENOMIC DNA]</scope>
    <source>
        <strain evidence="4">Arlian Lab</strain>
        <tissue evidence="4">Whole body</tissue>
    </source>
</reference>
<proteinExistence type="predicted"/>
<dbReference type="Proteomes" id="UP000194236">
    <property type="component" value="Unassembled WGS sequence"/>
</dbReference>
<protein>
    <recommendedName>
        <fullName evidence="1">Translation machinery-associated protein 7 homolog</fullName>
    </recommendedName>
    <alternativeName>
        <fullName evidence="2">Coiled-coil domain-containing protein 72 homolog</fullName>
    </alternativeName>
</protein>
<sequence>MEDDSDLEFRKKQQEEQRKLKELKEKAAQKGPLTGGGIKKSGKK</sequence>
<dbReference type="PANTHER" id="PTHR28632">
    <property type="entry name" value="TRANSLATION MACHINERY-ASSOCIATED PROTEIN 7"/>
    <property type="match status" value="1"/>
</dbReference>
<organism evidence="4 5">
    <name type="scientific">Euroglyphus maynei</name>
    <name type="common">Mayne's house dust mite</name>
    <dbReference type="NCBI Taxonomy" id="6958"/>
    <lineage>
        <taxon>Eukaryota</taxon>
        <taxon>Metazoa</taxon>
        <taxon>Ecdysozoa</taxon>
        <taxon>Arthropoda</taxon>
        <taxon>Chelicerata</taxon>
        <taxon>Arachnida</taxon>
        <taxon>Acari</taxon>
        <taxon>Acariformes</taxon>
        <taxon>Sarcoptiformes</taxon>
        <taxon>Astigmata</taxon>
        <taxon>Psoroptidia</taxon>
        <taxon>Analgoidea</taxon>
        <taxon>Pyroglyphidae</taxon>
        <taxon>Pyroglyphinae</taxon>
        <taxon>Euroglyphus</taxon>
    </lineage>
</organism>
<accession>A0A1Y3AR02</accession>
<evidence type="ECO:0000313" key="5">
    <source>
        <dbReference type="Proteomes" id="UP000194236"/>
    </source>
</evidence>